<keyword evidence="6" id="KW-1185">Reference proteome</keyword>
<dbReference type="EMBL" id="ABCS01000003">
    <property type="protein sequence ID" value="EDM81523.1"/>
    <property type="molecule type" value="Genomic_DNA"/>
</dbReference>
<feature type="signal peptide" evidence="2">
    <location>
        <begin position="1"/>
        <end position="17"/>
    </location>
</feature>
<evidence type="ECO:0000256" key="2">
    <source>
        <dbReference type="SAM" id="SignalP"/>
    </source>
</evidence>
<evidence type="ECO:0000313" key="6">
    <source>
        <dbReference type="Proteomes" id="UP000005801"/>
    </source>
</evidence>
<dbReference type="RefSeq" id="WP_006969493.1">
    <property type="nucleotide sequence ID" value="NZ_ABCS01000003.1"/>
</dbReference>
<evidence type="ECO:0000256" key="1">
    <source>
        <dbReference type="SAM" id="MobiDB-lite"/>
    </source>
</evidence>
<keyword evidence="5" id="KW-0449">Lipoprotein</keyword>
<organism evidence="5 6">
    <name type="scientific">Plesiocystis pacifica SIR-1</name>
    <dbReference type="NCBI Taxonomy" id="391625"/>
    <lineage>
        <taxon>Bacteria</taxon>
        <taxon>Pseudomonadati</taxon>
        <taxon>Myxococcota</taxon>
        <taxon>Polyangia</taxon>
        <taxon>Nannocystales</taxon>
        <taxon>Nannocystaceae</taxon>
        <taxon>Plesiocystis</taxon>
    </lineage>
</organism>
<dbReference type="AlphaFoldDB" id="A6FYE4"/>
<feature type="compositionally biased region" description="Acidic residues" evidence="1">
    <location>
        <begin position="34"/>
        <end position="63"/>
    </location>
</feature>
<sequence>MASTTRALASCPSFVAAGVLVALCGCPAGGGEGGGDDEIGQDTSSEDEDTGDETEGGEDEGEGEPSGNALDQDQLFTCVDAPAMSPADLRLIDRYSWTRNVGSWHGTDLDRNPLYARPEHRYSSYAEDETLDPSVLSLYLDSVAGIGLPWAQTASWQENAITTVTGDPELHCFIGDAAPSPECTQYYVERLLERGAHYRPPTDEQVDRLVEFAQAALAMEADPAARTETIGSIVTASYVTVDALFRSELGDGRDNAAGDQLEVDAHGRLRLSPHELAQAMAYAIAKTAPNAPSVRRKHMFQSKGDVDGYLAGFTDAALDGSLSDPAVVDELVREYLGGVDELRQDLYLERADDRHWDNRSEYWMGMGVRAFFREWLDYGDLAAKPPKVEVAHTSAYEGVGSVEKSYQNQVDPFYGYENSFVEHLDDMIARILESDTAIFEQLLTSRMFYTPATAGYQQGESTIWQSTADMNKAYNVAGVTEATREARWIELPANERAGVLTHPAWLGAHGLSFENDPNLVHRGKWIREELLCQDIPDLPLNVDAALSEESKELSARERISTQIDADPYCWSCHSLMNPLGYPFEIYNHAGFLRVDDHGSAPDGSSELTAMPSPELDGPVSSAIDFNERLAASPYAKRCFLRQVFRYFVGREETLADACTLVAMEQAYVDSEGSFAAVLTALFTSDSFQLRVQD</sequence>
<proteinExistence type="predicted"/>
<dbReference type="Pfam" id="PF07624">
    <property type="entry name" value="PSD2"/>
    <property type="match status" value="1"/>
</dbReference>
<dbReference type="Proteomes" id="UP000005801">
    <property type="component" value="Unassembled WGS sequence"/>
</dbReference>
<dbReference type="STRING" id="391625.PPSIR1_40070"/>
<comment type="caution">
    <text evidence="5">The sequence shown here is derived from an EMBL/GenBank/DDBJ whole genome shotgun (WGS) entry which is preliminary data.</text>
</comment>
<feature type="region of interest" description="Disordered" evidence="1">
    <location>
        <begin position="30"/>
        <end position="70"/>
    </location>
</feature>
<evidence type="ECO:0000313" key="5">
    <source>
        <dbReference type="EMBL" id="EDM81523.1"/>
    </source>
</evidence>
<reference evidence="5 6" key="1">
    <citation type="submission" date="2007-06" db="EMBL/GenBank/DDBJ databases">
        <authorList>
            <person name="Shimkets L."/>
            <person name="Ferriera S."/>
            <person name="Johnson J."/>
            <person name="Kravitz S."/>
            <person name="Beeson K."/>
            <person name="Sutton G."/>
            <person name="Rogers Y.-H."/>
            <person name="Friedman R."/>
            <person name="Frazier M."/>
            <person name="Venter J.C."/>
        </authorList>
    </citation>
    <scope>NUCLEOTIDE SEQUENCE [LARGE SCALE GENOMIC DNA]</scope>
    <source>
        <strain evidence="5 6">SIR-1</strain>
    </source>
</reference>
<dbReference type="InterPro" id="IPR011478">
    <property type="entry name" value="DUF1585"/>
</dbReference>
<dbReference type="PROSITE" id="PS51257">
    <property type="entry name" value="PROKAR_LIPOPROTEIN"/>
    <property type="match status" value="1"/>
</dbReference>
<evidence type="ECO:0000259" key="3">
    <source>
        <dbReference type="Pfam" id="PF07624"/>
    </source>
</evidence>
<protein>
    <submittedName>
        <fullName evidence="5">Putative lipoprotein</fullName>
    </submittedName>
</protein>
<keyword evidence="2" id="KW-0732">Signal</keyword>
<evidence type="ECO:0000259" key="4">
    <source>
        <dbReference type="Pfam" id="PF07627"/>
    </source>
</evidence>
<name>A6FYE4_9BACT</name>
<feature type="domain" description="DUF1585" evidence="3">
    <location>
        <begin position="619"/>
        <end position="687"/>
    </location>
</feature>
<feature type="domain" description="DUF1588" evidence="4">
    <location>
        <begin position="496"/>
        <end position="594"/>
    </location>
</feature>
<gene>
    <name evidence="5" type="ORF">PPSIR1_40070</name>
</gene>
<dbReference type="InterPro" id="IPR013039">
    <property type="entry name" value="DUF1588"/>
</dbReference>
<dbReference type="Pfam" id="PF07627">
    <property type="entry name" value="PSCyt3"/>
    <property type="match status" value="1"/>
</dbReference>
<dbReference type="OrthoDB" id="221599at2"/>
<accession>A6FYE4</accession>
<dbReference type="eggNOG" id="COG3748">
    <property type="taxonomic scope" value="Bacteria"/>
</dbReference>
<feature type="chain" id="PRO_5002694906" evidence="2">
    <location>
        <begin position="18"/>
        <end position="693"/>
    </location>
</feature>